<evidence type="ECO:0000256" key="10">
    <source>
        <dbReference type="ARBA" id="ARBA00023180"/>
    </source>
</evidence>
<dbReference type="InterPro" id="IPR017871">
    <property type="entry name" value="ABC_transporter-like_CS"/>
</dbReference>
<dbReference type="InterPro" id="IPR029481">
    <property type="entry name" value="ABC_trans_N"/>
</dbReference>
<dbReference type="EMBL" id="OX365771">
    <property type="protein sequence ID" value="CAI4036662.1"/>
    <property type="molecule type" value="Genomic_DNA"/>
</dbReference>
<keyword evidence="7" id="KW-0067">ATP-binding</keyword>
<evidence type="ECO:0000256" key="11">
    <source>
        <dbReference type="SAM" id="MobiDB-lite"/>
    </source>
</evidence>
<feature type="transmembrane region" description="Helical" evidence="12">
    <location>
        <begin position="1281"/>
        <end position="1299"/>
    </location>
</feature>
<feature type="compositionally biased region" description="Polar residues" evidence="11">
    <location>
        <begin position="1"/>
        <end position="26"/>
    </location>
</feature>
<feature type="transmembrane region" description="Helical" evidence="12">
    <location>
        <begin position="1459"/>
        <end position="1479"/>
    </location>
</feature>
<sequence length="1502" mass="168689">MPSSTGSGRISSAESEVSLSNENFQTKPIIDDTQGDKIVKMLTSHSHISSFNDCRNDEVNDDGGPGIDEDTVARIQTIARTLSHHTLRDGPIDWEKPCSEAFDASAIIGSFVRDASEQGIHLRKAGVTMESVSAEGFDSTFLEGQTFGDILCLPWTIIKGIREIKNRKRMRTILKSVNLVAKSGEMVLVLGRPGAGCSSFLKIAAGETSQFAGGVTGDISYDGIPQDEMMRRYKSDVIYNGELDVHFPYLTVKQTLDFAIACKTPAKRVNNVTRAEYIASQRDLYATIFGLTHTYNTKVGNDFVRGVSGGERKRVSIAEALAARGSIYCWDNATRGLDASTALEYAQAIRIMTNLLGSTALVTVYQASEKIYETFDKVTVLYAGRQIFYGEVTEAKNYFQAMGYLCPARQSTAEYLTALTDPDGFHEVRPGFENTVPRTAEEFERYWLDSPEFDNLQREIQELKQKVDTEKVKAIYDKSMAQEKSKGTRKSSYFTISYWEQVKLCTIRGFQRIYGNKSYTVINTCAAIAQSFIIGSLFYQTSSSTSGAFSRGGVLFFSLLYYSLMGLANINFEHRQILQKHRVYSLYHPSAEALASTISSFPFRMIGLTFFLIILYFLSGLHVSAGSFFTVYLFLSMCSETITGLFEMVSSLCDTLSQANSIAGVLMLAISMYSTYMIQLPSMHPWFKWISYILPIRYAFESMLNAEFHGRRMDCGGTLVPSGPGFEVVSSENQVCAFVGSRPGQSWVLGDDYLKAQFQYDYKHTWRNFGIMWCFLIGYIVLKAVFTEFKNPVKGGGDALVFKKGTKNALQKMQTTGRNDEEVFTSSLTAQDMKDMVSSSDFSGKDDFEGLETTGVFVWKDVCFTIPYNNGERMLLDNVSGYCVPGTLTALMGESGAGKTTLLNTLAQRNVGTITGDMLVNGFPIDASFERRTGYVQQQDIHIAELTVRESLQFSARMRRPQSVPDTEKMKYVEKIMDILGMQEYSEALVGEIGYGLNVEQRKKLSIGVELVGKPDLLLFLDEPTSGLDSQAAWAIVTMLKKLAQAGQSILCTIHQPSATLFEQFDRLLLLRKGGQTVYFGDVGKNSSSVLGYFERNGARKCQPNENPAEYVLEAIGAGATASVLENWHDIWKASPEMKTANEEIDTMIKDMSSSVSQNTGIDSSKYAASYFYQFRYVLSRTSLTFWRNLNYIMSKMMLLMVSGLFIGFTFFHVDDSFIGLQNTMFACFMAIVISAPATNQIQARAIAAKELYEVRESKSNMFHWSLLLITQYLNELPYHLLFSTIFFVSFYFPLGIFFEASRSGLFYLNYAIVFQFYYVGLALLVLYMSPNLESANVIMGFFLSMLITFCGVLQPSSLMPGFWTFMWKLSPYTYFVQNLIGLMMHKKPVRCSKKELSIFNPPAGQTCGEFTKPFFKHGSGYIANPEATSKCAYCVYKVGDEYLAHISSNFSYLWRNFGIYWAYIAFNIFGMILMYYLIQIKHISPMNIGIVKRLMARFKRK</sequence>
<feature type="region of interest" description="Disordered" evidence="11">
    <location>
        <begin position="1"/>
        <end position="31"/>
    </location>
</feature>
<comment type="subcellular location">
    <subcellularLocation>
        <location evidence="1">Membrane</location>
        <topology evidence="1">Multi-pass membrane protein</topology>
    </subcellularLocation>
</comment>
<evidence type="ECO:0000256" key="6">
    <source>
        <dbReference type="ARBA" id="ARBA00022741"/>
    </source>
</evidence>
<organism evidence="14 15">
    <name type="scientific">Saccharomyces mikatae IFO 1815</name>
    <dbReference type="NCBI Taxonomy" id="226126"/>
    <lineage>
        <taxon>Eukaryota</taxon>
        <taxon>Fungi</taxon>
        <taxon>Dikarya</taxon>
        <taxon>Ascomycota</taxon>
        <taxon>Saccharomycotina</taxon>
        <taxon>Saccharomycetes</taxon>
        <taxon>Saccharomycetales</taxon>
        <taxon>Saccharomycetaceae</taxon>
        <taxon>Saccharomyces</taxon>
    </lineage>
</organism>
<dbReference type="GO" id="GO:0005886">
    <property type="term" value="C:plasma membrane"/>
    <property type="evidence" value="ECO:0007669"/>
    <property type="project" value="UniProtKB-ARBA"/>
</dbReference>
<evidence type="ECO:0000256" key="8">
    <source>
        <dbReference type="ARBA" id="ARBA00022989"/>
    </source>
</evidence>
<dbReference type="RefSeq" id="XP_056079780.1">
    <property type="nucleotide sequence ID" value="XM_056226020.1"/>
</dbReference>
<dbReference type="Gene3D" id="3.40.50.300">
    <property type="entry name" value="P-loop containing nucleotide triphosphate hydrolases"/>
    <property type="match status" value="2"/>
</dbReference>
<dbReference type="SUPFAM" id="SSF52540">
    <property type="entry name" value="P-loop containing nucleoside triphosphate hydrolases"/>
    <property type="match status" value="2"/>
</dbReference>
<feature type="transmembrane region" description="Helical" evidence="12">
    <location>
        <begin position="1335"/>
        <end position="1354"/>
    </location>
</feature>
<reference evidence="14" key="1">
    <citation type="submission" date="2022-10" db="EMBL/GenBank/DDBJ databases">
        <authorList>
            <person name="Byrne P K."/>
        </authorList>
    </citation>
    <scope>NUCLEOTIDE SEQUENCE</scope>
    <source>
        <strain evidence="14">IFO1815</strain>
    </source>
</reference>
<dbReference type="SMART" id="SM00382">
    <property type="entry name" value="AAA"/>
    <property type="match status" value="2"/>
</dbReference>
<evidence type="ECO:0000256" key="3">
    <source>
        <dbReference type="ARBA" id="ARBA00022448"/>
    </source>
</evidence>
<dbReference type="InterPro" id="IPR013525">
    <property type="entry name" value="ABC2_TM"/>
</dbReference>
<dbReference type="GO" id="GO:0140359">
    <property type="term" value="F:ABC-type transporter activity"/>
    <property type="evidence" value="ECO:0007669"/>
    <property type="project" value="InterPro"/>
</dbReference>
<evidence type="ECO:0000256" key="5">
    <source>
        <dbReference type="ARBA" id="ARBA00022737"/>
    </source>
</evidence>
<keyword evidence="15" id="KW-1185">Reference proteome</keyword>
<evidence type="ECO:0000256" key="2">
    <source>
        <dbReference type="ARBA" id="ARBA00006012"/>
    </source>
</evidence>
<dbReference type="Pfam" id="PF00005">
    <property type="entry name" value="ABC_tran"/>
    <property type="match status" value="2"/>
</dbReference>
<keyword evidence="6" id="KW-0547">Nucleotide-binding</keyword>
<evidence type="ECO:0000256" key="1">
    <source>
        <dbReference type="ARBA" id="ARBA00004141"/>
    </source>
</evidence>
<comment type="similarity">
    <text evidence="2">Belongs to the ABC transporter superfamily. ABCG family. PDR (TC 3.A.1.205) subfamily.</text>
</comment>
<evidence type="ECO:0000256" key="12">
    <source>
        <dbReference type="SAM" id="Phobius"/>
    </source>
</evidence>
<feature type="transmembrane region" description="Helical" evidence="12">
    <location>
        <begin position="1220"/>
        <end position="1239"/>
    </location>
</feature>
<feature type="domain" description="ABC transporter" evidence="13">
    <location>
        <begin position="158"/>
        <end position="408"/>
    </location>
</feature>
<evidence type="ECO:0000313" key="15">
    <source>
        <dbReference type="Proteomes" id="UP001161438"/>
    </source>
</evidence>
<dbReference type="Pfam" id="PF06422">
    <property type="entry name" value="PDR_CDR"/>
    <property type="match status" value="1"/>
</dbReference>
<proteinExistence type="inferred from homology"/>
<dbReference type="InterPro" id="IPR034001">
    <property type="entry name" value="ABCG_PDR_1"/>
</dbReference>
<dbReference type="GO" id="GO:0005524">
    <property type="term" value="F:ATP binding"/>
    <property type="evidence" value="ECO:0007669"/>
    <property type="project" value="UniProtKB-KW"/>
</dbReference>
<dbReference type="FunFam" id="3.40.50.300:FF:001460">
    <property type="entry name" value="ATP-binding cassette transporter"/>
    <property type="match status" value="1"/>
</dbReference>
<gene>
    <name evidence="14" type="primary">SMKI15G5130</name>
    <name evidence="14" type="ORF">SMKI_15G5130</name>
</gene>
<dbReference type="InterPro" id="IPR003439">
    <property type="entry name" value="ABC_transporter-like_ATP-bd"/>
</dbReference>
<keyword evidence="5" id="KW-0677">Repeat</keyword>
<dbReference type="Pfam" id="PF01061">
    <property type="entry name" value="ABC2_membrane"/>
    <property type="match status" value="2"/>
</dbReference>
<feature type="transmembrane region" description="Helical" evidence="12">
    <location>
        <begin position="769"/>
        <end position="786"/>
    </location>
</feature>
<feature type="domain" description="ABC transporter" evidence="13">
    <location>
        <begin position="857"/>
        <end position="1099"/>
    </location>
</feature>
<keyword evidence="4 12" id="KW-0812">Transmembrane</keyword>
<keyword evidence="8 12" id="KW-1133">Transmembrane helix</keyword>
<dbReference type="InterPro" id="IPR043926">
    <property type="entry name" value="ABCG_dom"/>
</dbReference>
<dbReference type="InterPro" id="IPR003593">
    <property type="entry name" value="AAA+_ATPase"/>
</dbReference>
<dbReference type="GeneID" id="80921569"/>
<dbReference type="InterPro" id="IPR034003">
    <property type="entry name" value="ABCG_PDR_2"/>
</dbReference>
<dbReference type="GO" id="GO:0016887">
    <property type="term" value="F:ATP hydrolysis activity"/>
    <property type="evidence" value="ECO:0007669"/>
    <property type="project" value="InterPro"/>
</dbReference>
<dbReference type="CDD" id="cd03233">
    <property type="entry name" value="ABCG_PDR_domain1"/>
    <property type="match status" value="1"/>
</dbReference>
<protein>
    <recommendedName>
        <fullName evidence="13">ABC transporter domain-containing protein</fullName>
    </recommendedName>
</protein>
<dbReference type="PROSITE" id="PS50893">
    <property type="entry name" value="ABC_TRANSPORTER_2"/>
    <property type="match status" value="2"/>
</dbReference>
<dbReference type="Proteomes" id="UP001161438">
    <property type="component" value="Chromosome 15"/>
</dbReference>
<evidence type="ECO:0000256" key="7">
    <source>
        <dbReference type="ARBA" id="ARBA00022840"/>
    </source>
</evidence>
<feature type="transmembrane region" description="Helical" evidence="12">
    <location>
        <begin position="661"/>
        <end position="679"/>
    </location>
</feature>
<name>A0AA35NF94_SACMI</name>
<evidence type="ECO:0000313" key="14">
    <source>
        <dbReference type="EMBL" id="CAI4036662.1"/>
    </source>
</evidence>
<keyword evidence="10" id="KW-0325">Glycoprotein</keyword>
<dbReference type="FunFam" id="3.40.50.300:FF:000054">
    <property type="entry name" value="ABC multidrug transporter atrF"/>
    <property type="match status" value="1"/>
</dbReference>
<evidence type="ECO:0000256" key="4">
    <source>
        <dbReference type="ARBA" id="ARBA00022692"/>
    </source>
</evidence>
<feature type="transmembrane region" description="Helical" evidence="12">
    <location>
        <begin position="1306"/>
        <end position="1329"/>
    </location>
</feature>
<feature type="transmembrane region" description="Helical" evidence="12">
    <location>
        <begin position="1197"/>
        <end position="1214"/>
    </location>
</feature>
<dbReference type="Pfam" id="PF19055">
    <property type="entry name" value="ABC2_membrane_7"/>
    <property type="match status" value="1"/>
</dbReference>
<dbReference type="CDD" id="cd03232">
    <property type="entry name" value="ABCG_PDR_domain2"/>
    <property type="match status" value="1"/>
</dbReference>
<dbReference type="InterPro" id="IPR027417">
    <property type="entry name" value="P-loop_NTPase"/>
</dbReference>
<keyword evidence="3" id="KW-0813">Transport</keyword>
<dbReference type="PANTHER" id="PTHR19241">
    <property type="entry name" value="ATP-BINDING CASSETTE TRANSPORTER"/>
    <property type="match status" value="1"/>
</dbReference>
<accession>A0AA35NF94</accession>
<dbReference type="PROSITE" id="PS00211">
    <property type="entry name" value="ABC_TRANSPORTER_1"/>
    <property type="match status" value="1"/>
</dbReference>
<evidence type="ECO:0000259" key="13">
    <source>
        <dbReference type="PROSITE" id="PS50893"/>
    </source>
</evidence>
<keyword evidence="9 12" id="KW-0472">Membrane</keyword>
<dbReference type="InterPro" id="IPR010929">
    <property type="entry name" value="PDR_CDR_ABC"/>
</dbReference>
<dbReference type="Pfam" id="PF14510">
    <property type="entry name" value="ABC_trans_N"/>
    <property type="match status" value="1"/>
</dbReference>
<evidence type="ECO:0000256" key="9">
    <source>
        <dbReference type="ARBA" id="ARBA00023136"/>
    </source>
</evidence>